<keyword evidence="4" id="KW-1185">Reference proteome</keyword>
<organism evidence="3 4">
    <name type="scientific">Streptomyces echinoruber</name>
    <dbReference type="NCBI Taxonomy" id="68898"/>
    <lineage>
        <taxon>Bacteria</taxon>
        <taxon>Bacillati</taxon>
        <taxon>Actinomycetota</taxon>
        <taxon>Actinomycetes</taxon>
        <taxon>Kitasatosporales</taxon>
        <taxon>Streptomycetaceae</taxon>
        <taxon>Streptomyces</taxon>
    </lineage>
</organism>
<feature type="region of interest" description="Disordered" evidence="1">
    <location>
        <begin position="172"/>
        <end position="202"/>
    </location>
</feature>
<keyword evidence="2" id="KW-0472">Membrane</keyword>
<accession>A0A918RW54</accession>
<name>A0A918RW54_9ACTN</name>
<feature type="compositionally biased region" description="Low complexity" evidence="1">
    <location>
        <begin position="183"/>
        <end position="195"/>
    </location>
</feature>
<comment type="caution">
    <text evidence="3">The sequence shown here is derived from an EMBL/GenBank/DDBJ whole genome shotgun (WGS) entry which is preliminary data.</text>
</comment>
<dbReference type="AlphaFoldDB" id="A0A918RW54"/>
<evidence type="ECO:0000313" key="3">
    <source>
        <dbReference type="EMBL" id="GHA14802.1"/>
    </source>
</evidence>
<dbReference type="EMBL" id="BMWH01000039">
    <property type="protein sequence ID" value="GHA14802.1"/>
    <property type="molecule type" value="Genomic_DNA"/>
</dbReference>
<evidence type="ECO:0000256" key="2">
    <source>
        <dbReference type="SAM" id="Phobius"/>
    </source>
</evidence>
<sequence>MGVLAASPLPAAAAADGPPASYALAADGTPAPYAFTAGALPVAGGAGPADAVRLVPGRTYRGSLPHDGKQYYRLDLDAGSTAYISATAVPPSGAVVSAGDGVRVSVRDADGTSCSFRATRFGAGRSPHPITAWGVRESTPGARLCQGAGAYYVVVERLDANGSSPGAWDLELTTATEPRLRHTTPTEAPEATDTPSPAPMTGTPVRRAGGAGFAGAAAVGQGVWTTGIRPGQTLFYKVPVDWGRRLGATAELAAAGGTGSGYVTGALSLSLYNPVRGYVTQAATGYRGVRESAALEPLPPVAYANRYAIPDQVAATRFAGWYYLVVHLAAQTADRFGPGPYGLTLRVRLSGTARPGPGYAGASVPRSLFEVTDEDRGEAAAAGAGGAASAGGDGGGDGDGRRLLMTVLAAGGIGGGTALLTVLGVWTVSARRRAGAR</sequence>
<protein>
    <submittedName>
        <fullName evidence="3">Uncharacterized protein</fullName>
    </submittedName>
</protein>
<reference evidence="3" key="2">
    <citation type="submission" date="2020-09" db="EMBL/GenBank/DDBJ databases">
        <authorList>
            <person name="Sun Q."/>
            <person name="Ohkuma M."/>
        </authorList>
    </citation>
    <scope>NUCLEOTIDE SEQUENCE</scope>
    <source>
        <strain evidence="3">JCM 5016</strain>
    </source>
</reference>
<dbReference type="Proteomes" id="UP000623010">
    <property type="component" value="Unassembled WGS sequence"/>
</dbReference>
<keyword evidence="2" id="KW-0812">Transmembrane</keyword>
<feature type="transmembrane region" description="Helical" evidence="2">
    <location>
        <begin position="403"/>
        <end position="428"/>
    </location>
</feature>
<proteinExistence type="predicted"/>
<gene>
    <name evidence="3" type="ORF">GCM10010389_61910</name>
</gene>
<evidence type="ECO:0000313" key="4">
    <source>
        <dbReference type="Proteomes" id="UP000623010"/>
    </source>
</evidence>
<evidence type="ECO:0000256" key="1">
    <source>
        <dbReference type="SAM" id="MobiDB-lite"/>
    </source>
</evidence>
<reference evidence="3" key="1">
    <citation type="journal article" date="2014" name="Int. J. Syst. Evol. Microbiol.">
        <title>Complete genome sequence of Corynebacterium casei LMG S-19264T (=DSM 44701T), isolated from a smear-ripened cheese.</title>
        <authorList>
            <consortium name="US DOE Joint Genome Institute (JGI-PGF)"/>
            <person name="Walter F."/>
            <person name="Albersmeier A."/>
            <person name="Kalinowski J."/>
            <person name="Ruckert C."/>
        </authorList>
    </citation>
    <scope>NUCLEOTIDE SEQUENCE</scope>
    <source>
        <strain evidence="3">JCM 5016</strain>
    </source>
</reference>
<keyword evidence="2" id="KW-1133">Transmembrane helix</keyword>